<dbReference type="AlphaFoldDB" id="A0AAN9MEV9"/>
<feature type="compositionally biased region" description="Basic and acidic residues" evidence="1">
    <location>
        <begin position="31"/>
        <end position="40"/>
    </location>
</feature>
<protein>
    <submittedName>
        <fullName evidence="2">Uncharacterized protein</fullName>
    </submittedName>
</protein>
<name>A0AAN9MEV9_CANGL</name>
<accession>A0AAN9MEV9</accession>
<evidence type="ECO:0000313" key="3">
    <source>
        <dbReference type="Proteomes" id="UP001367508"/>
    </source>
</evidence>
<proteinExistence type="predicted"/>
<gene>
    <name evidence="2" type="ORF">VNO77_11043</name>
</gene>
<reference evidence="2 3" key="1">
    <citation type="submission" date="2024-01" db="EMBL/GenBank/DDBJ databases">
        <title>The genomes of 5 underutilized Papilionoideae crops provide insights into root nodulation and disease resistanc.</title>
        <authorList>
            <person name="Jiang F."/>
        </authorList>
    </citation>
    <scope>NUCLEOTIDE SEQUENCE [LARGE SCALE GENOMIC DNA]</scope>
    <source>
        <strain evidence="2">LVBAO_FW01</strain>
        <tissue evidence="2">Leaves</tissue>
    </source>
</reference>
<evidence type="ECO:0000256" key="1">
    <source>
        <dbReference type="SAM" id="MobiDB-lite"/>
    </source>
</evidence>
<feature type="compositionally biased region" description="Polar residues" evidence="1">
    <location>
        <begin position="45"/>
        <end position="55"/>
    </location>
</feature>
<dbReference type="EMBL" id="JAYMYQ010000002">
    <property type="protein sequence ID" value="KAK7351519.1"/>
    <property type="molecule type" value="Genomic_DNA"/>
</dbReference>
<organism evidence="2 3">
    <name type="scientific">Canavalia gladiata</name>
    <name type="common">Sword bean</name>
    <name type="synonym">Dolichos gladiatus</name>
    <dbReference type="NCBI Taxonomy" id="3824"/>
    <lineage>
        <taxon>Eukaryota</taxon>
        <taxon>Viridiplantae</taxon>
        <taxon>Streptophyta</taxon>
        <taxon>Embryophyta</taxon>
        <taxon>Tracheophyta</taxon>
        <taxon>Spermatophyta</taxon>
        <taxon>Magnoliopsida</taxon>
        <taxon>eudicotyledons</taxon>
        <taxon>Gunneridae</taxon>
        <taxon>Pentapetalae</taxon>
        <taxon>rosids</taxon>
        <taxon>fabids</taxon>
        <taxon>Fabales</taxon>
        <taxon>Fabaceae</taxon>
        <taxon>Papilionoideae</taxon>
        <taxon>50 kb inversion clade</taxon>
        <taxon>NPAAA clade</taxon>
        <taxon>indigoferoid/millettioid clade</taxon>
        <taxon>Phaseoleae</taxon>
        <taxon>Canavalia</taxon>
    </lineage>
</organism>
<evidence type="ECO:0000313" key="2">
    <source>
        <dbReference type="EMBL" id="KAK7351519.1"/>
    </source>
</evidence>
<keyword evidence="3" id="KW-1185">Reference proteome</keyword>
<feature type="region of interest" description="Disordered" evidence="1">
    <location>
        <begin position="31"/>
        <end position="55"/>
    </location>
</feature>
<sequence>MKSKSTCGVAERLMVPYPYAKEWSPAKCREREREREREGPHLTTAIDTANLGSPATRVTTPCTQLYPTLTPVFLSLYVTSPQLIHFSLHKNASSFSLRSLHPKLSNSPSIPT</sequence>
<dbReference type="Proteomes" id="UP001367508">
    <property type="component" value="Unassembled WGS sequence"/>
</dbReference>
<comment type="caution">
    <text evidence="2">The sequence shown here is derived from an EMBL/GenBank/DDBJ whole genome shotgun (WGS) entry which is preliminary data.</text>
</comment>